<protein>
    <submittedName>
        <fullName evidence="1">Uncharacterized protein</fullName>
    </submittedName>
</protein>
<accession>B9T213</accession>
<dbReference type="AlphaFoldDB" id="B9T213"/>
<dbReference type="InParanoid" id="B9T213"/>
<dbReference type="Proteomes" id="UP000008311">
    <property type="component" value="Unassembled WGS sequence"/>
</dbReference>
<gene>
    <name evidence="1" type="ORF">RCOM_0549610</name>
</gene>
<evidence type="ECO:0000313" key="1">
    <source>
        <dbReference type="EMBL" id="EEF30097.1"/>
    </source>
</evidence>
<dbReference type="EMBL" id="EQ974367">
    <property type="protein sequence ID" value="EEF30097.1"/>
    <property type="molecule type" value="Genomic_DNA"/>
</dbReference>
<sequence>MEILGFKVELKVVLEQYVNSSGLLCCMLGLMLWSMRNISLFGKSNAKRRCITQDIRRRLNETLGIAKRLTLDGSSLGLKLNTDGAPHTGTGMAKAGRLIRDLSGRWIIR</sequence>
<organism evidence="1 2">
    <name type="scientific">Ricinus communis</name>
    <name type="common">Castor bean</name>
    <dbReference type="NCBI Taxonomy" id="3988"/>
    <lineage>
        <taxon>Eukaryota</taxon>
        <taxon>Viridiplantae</taxon>
        <taxon>Streptophyta</taxon>
        <taxon>Embryophyta</taxon>
        <taxon>Tracheophyta</taxon>
        <taxon>Spermatophyta</taxon>
        <taxon>Magnoliopsida</taxon>
        <taxon>eudicotyledons</taxon>
        <taxon>Gunneridae</taxon>
        <taxon>Pentapetalae</taxon>
        <taxon>rosids</taxon>
        <taxon>fabids</taxon>
        <taxon>Malpighiales</taxon>
        <taxon>Euphorbiaceae</taxon>
        <taxon>Acalyphoideae</taxon>
        <taxon>Acalypheae</taxon>
        <taxon>Ricinus</taxon>
    </lineage>
</organism>
<evidence type="ECO:0000313" key="2">
    <source>
        <dbReference type="Proteomes" id="UP000008311"/>
    </source>
</evidence>
<proteinExistence type="predicted"/>
<reference evidence="2" key="1">
    <citation type="journal article" date="2010" name="Nat. Biotechnol.">
        <title>Draft genome sequence of the oilseed species Ricinus communis.</title>
        <authorList>
            <person name="Chan A.P."/>
            <person name="Crabtree J."/>
            <person name="Zhao Q."/>
            <person name="Lorenzi H."/>
            <person name="Orvis J."/>
            <person name="Puiu D."/>
            <person name="Melake-Berhan A."/>
            <person name="Jones K.M."/>
            <person name="Redman J."/>
            <person name="Chen G."/>
            <person name="Cahoon E.B."/>
            <person name="Gedil M."/>
            <person name="Stanke M."/>
            <person name="Haas B.J."/>
            <person name="Wortman J.R."/>
            <person name="Fraser-Liggett C.M."/>
            <person name="Ravel J."/>
            <person name="Rabinowicz P.D."/>
        </authorList>
    </citation>
    <scope>NUCLEOTIDE SEQUENCE [LARGE SCALE GENOMIC DNA]</scope>
    <source>
        <strain evidence="2">cv. Hale</strain>
    </source>
</reference>
<name>B9T213_RICCO</name>
<keyword evidence="2" id="KW-1185">Reference proteome</keyword>